<evidence type="ECO:0000313" key="4">
    <source>
        <dbReference type="EMBL" id="XDQ61221.1"/>
    </source>
</evidence>
<dbReference type="Gene3D" id="3.40.50.300">
    <property type="entry name" value="P-loop containing nucleotide triphosphate hydrolases"/>
    <property type="match status" value="1"/>
</dbReference>
<feature type="transmembrane region" description="Helical" evidence="2">
    <location>
        <begin position="746"/>
        <end position="767"/>
    </location>
</feature>
<dbReference type="SUPFAM" id="SSF52540">
    <property type="entry name" value="P-loop containing nucleoside triphosphate hydrolases"/>
    <property type="match status" value="1"/>
</dbReference>
<protein>
    <submittedName>
        <fullName evidence="4">NACHT domain-containing NTPase</fullName>
    </submittedName>
</protein>
<dbReference type="InterPro" id="IPR007111">
    <property type="entry name" value="NACHT_NTPase"/>
</dbReference>
<name>A0AB39S4F0_9ACTN</name>
<dbReference type="Pfam" id="PF05729">
    <property type="entry name" value="NACHT"/>
    <property type="match status" value="1"/>
</dbReference>
<dbReference type="EMBL" id="CP163440">
    <property type="protein sequence ID" value="XDQ61221.1"/>
    <property type="molecule type" value="Genomic_DNA"/>
</dbReference>
<feature type="transmembrane region" description="Helical" evidence="2">
    <location>
        <begin position="708"/>
        <end position="726"/>
    </location>
</feature>
<feature type="region of interest" description="Disordered" evidence="1">
    <location>
        <begin position="834"/>
        <end position="861"/>
    </location>
</feature>
<accession>A0AB39S4F0</accession>
<organism evidence="4">
    <name type="scientific">Streptomyces sp. R35</name>
    <dbReference type="NCBI Taxonomy" id="3238630"/>
    <lineage>
        <taxon>Bacteria</taxon>
        <taxon>Bacillati</taxon>
        <taxon>Actinomycetota</taxon>
        <taxon>Actinomycetes</taxon>
        <taxon>Kitasatosporales</taxon>
        <taxon>Streptomycetaceae</taxon>
        <taxon>Streptomyces</taxon>
    </lineage>
</organism>
<proteinExistence type="predicted"/>
<keyword evidence="2" id="KW-1133">Transmembrane helix</keyword>
<evidence type="ECO:0000256" key="1">
    <source>
        <dbReference type="SAM" id="MobiDB-lite"/>
    </source>
</evidence>
<feature type="transmembrane region" description="Helical" evidence="2">
    <location>
        <begin position="443"/>
        <end position="460"/>
    </location>
</feature>
<feature type="transmembrane region" description="Helical" evidence="2">
    <location>
        <begin position="487"/>
        <end position="513"/>
    </location>
</feature>
<gene>
    <name evidence="4" type="ORF">AB5J50_10755</name>
</gene>
<dbReference type="RefSeq" id="WP_369257011.1">
    <property type="nucleotide sequence ID" value="NZ_CP163440.1"/>
</dbReference>
<feature type="domain" description="NACHT" evidence="3">
    <location>
        <begin position="149"/>
        <end position="274"/>
    </location>
</feature>
<keyword evidence="2" id="KW-0472">Membrane</keyword>
<dbReference type="PROSITE" id="PS50837">
    <property type="entry name" value="NACHT"/>
    <property type="match status" value="1"/>
</dbReference>
<sequence>MSGVDPRSGVRRAGIVYLALLGVGTVGALLVAPHLDDPASVFAALLPTGAGAYLAWSAYRADRIEAAPVEGPGAVADRLATAVRHQWETEARVRRLEDPYPLPVAWRTAGTGPAEESGPDPSAGAPASYGLAGRGGEIDAIFTERVATRRLLVLGDPGSGKTLLLVRLVLGLIGRRQEGEPVPVLFPLASWDPAAQDLRGWMERKLVQDHAELGAAAPERYGCVTRAGMLLDQRLVLPVLDGFDELPAAVGAMALHGINEALPYGCGLVLSSRPAEYRAALRPRTGVPARLSGMAGIRLEPLGGEDVARYLLRDAGGSGTPAAGRWDPVVEVLGTDAPAARALTSPLMVSLARSVYNPRPGEGAAALPDPGELLRCPTRAAVEHHLFEAFVGAAYRPRAGRPCRWTAEQARTALRYLAVHMERGFDGAAEVAWWKLHGTVPGVLPRALAGVLLGALGWLAEGTVLEVVHHFTHDPDYDPSWPWRGGLGVLAGGLCGGLVGGVAAGLVVSVLGAAAAPSAGLTDVLLQRLADSGAVALTAVICCGFAVGSRPVFRPPSGWDRRVLLTGVVTAGLWVVAFHNACGTLSTVLYTLLACAMGLDGMPADPACPVARVRWSIGRRAVAQGVLAGVLVASVYFMEGVLTEVLGGEPGRFYVAPAEPLEAAWESWRQGALIAVACMLVQGLRTVPVDLAGSVDGRALLRNDRRTMGTCVLAAALLGAAVFGAQEWYMLTFVAPRLWHVRVTGDYAWCYAIGIMPALLMGLAAGLRQTAWGRYAVARWYLALRAKLPRDLMAFLADAHEQRGVLRRVGAVYQFRHIELQHHLADPERQFTGSTAATVPRSRCAPSPTTGPPPRHGRAGH</sequence>
<evidence type="ECO:0000256" key="2">
    <source>
        <dbReference type="SAM" id="Phobius"/>
    </source>
</evidence>
<feature type="transmembrane region" description="Helical" evidence="2">
    <location>
        <begin position="38"/>
        <end position="56"/>
    </location>
</feature>
<dbReference type="AlphaFoldDB" id="A0AB39S4F0"/>
<feature type="transmembrane region" description="Helical" evidence="2">
    <location>
        <begin position="534"/>
        <end position="553"/>
    </location>
</feature>
<reference evidence="4" key="1">
    <citation type="submission" date="2024-07" db="EMBL/GenBank/DDBJ databases">
        <authorList>
            <person name="Yu S.T."/>
        </authorList>
    </citation>
    <scope>NUCLEOTIDE SEQUENCE</scope>
    <source>
        <strain evidence="4">R35</strain>
    </source>
</reference>
<dbReference type="InterPro" id="IPR027417">
    <property type="entry name" value="P-loop_NTPase"/>
</dbReference>
<feature type="transmembrane region" description="Helical" evidence="2">
    <location>
        <begin position="573"/>
        <end position="599"/>
    </location>
</feature>
<evidence type="ECO:0000259" key="3">
    <source>
        <dbReference type="PROSITE" id="PS50837"/>
    </source>
</evidence>
<feature type="transmembrane region" description="Helical" evidence="2">
    <location>
        <begin position="12"/>
        <end position="32"/>
    </location>
</feature>
<feature type="region of interest" description="Disordered" evidence="1">
    <location>
        <begin position="106"/>
        <end position="129"/>
    </location>
</feature>
<keyword evidence="2" id="KW-0812">Transmembrane</keyword>